<dbReference type="Proteomes" id="UP001060085">
    <property type="component" value="Linkage Group LG06"/>
</dbReference>
<evidence type="ECO:0000313" key="2">
    <source>
        <dbReference type="Proteomes" id="UP001060085"/>
    </source>
</evidence>
<dbReference type="EMBL" id="CM044706">
    <property type="protein sequence ID" value="KAI5659020.1"/>
    <property type="molecule type" value="Genomic_DNA"/>
</dbReference>
<gene>
    <name evidence="1" type="ORF">M9H77_27813</name>
</gene>
<reference evidence="2" key="1">
    <citation type="journal article" date="2023" name="Nat. Plants">
        <title>Single-cell RNA sequencing provides a high-resolution roadmap for understanding the multicellular compartmentation of specialized metabolism.</title>
        <authorList>
            <person name="Sun S."/>
            <person name="Shen X."/>
            <person name="Li Y."/>
            <person name="Li Y."/>
            <person name="Wang S."/>
            <person name="Li R."/>
            <person name="Zhang H."/>
            <person name="Shen G."/>
            <person name="Guo B."/>
            <person name="Wei J."/>
            <person name="Xu J."/>
            <person name="St-Pierre B."/>
            <person name="Chen S."/>
            <person name="Sun C."/>
        </authorList>
    </citation>
    <scope>NUCLEOTIDE SEQUENCE [LARGE SCALE GENOMIC DNA]</scope>
</reference>
<proteinExistence type="predicted"/>
<evidence type="ECO:0000313" key="1">
    <source>
        <dbReference type="EMBL" id="KAI5659020.1"/>
    </source>
</evidence>
<protein>
    <submittedName>
        <fullName evidence="1">Uncharacterized protein</fullName>
    </submittedName>
</protein>
<accession>A0ACC0ADS3</accession>
<keyword evidence="2" id="KW-1185">Reference proteome</keyword>
<comment type="caution">
    <text evidence="1">The sequence shown here is derived from an EMBL/GenBank/DDBJ whole genome shotgun (WGS) entry which is preliminary data.</text>
</comment>
<name>A0ACC0ADS3_CATRO</name>
<sequence>MSLGNESHVNACELCVIITYRESSLMPVIEDVFSKSYHMLCRRHIDQNVLANLIEMIKDEEVASRVATMNCVESEHSVLKLWLSTSHGDLDTVFLNIESLIKGQIVEIKSSLEFSRLKENFSAKSNPILMDISNKISHLALKKIRVEIKRVPEIINDPMNKTLEIGADIPSAQAQDMDSEMRDLASLLDRICTSDISKVKEMMRLKKGVLSPVLPEDPGTTLTILPEYTTTKGRRKRTQPKGTSRTRSTYPLHIER</sequence>
<organism evidence="1 2">
    <name type="scientific">Catharanthus roseus</name>
    <name type="common">Madagascar periwinkle</name>
    <name type="synonym">Vinca rosea</name>
    <dbReference type="NCBI Taxonomy" id="4058"/>
    <lineage>
        <taxon>Eukaryota</taxon>
        <taxon>Viridiplantae</taxon>
        <taxon>Streptophyta</taxon>
        <taxon>Embryophyta</taxon>
        <taxon>Tracheophyta</taxon>
        <taxon>Spermatophyta</taxon>
        <taxon>Magnoliopsida</taxon>
        <taxon>eudicotyledons</taxon>
        <taxon>Gunneridae</taxon>
        <taxon>Pentapetalae</taxon>
        <taxon>asterids</taxon>
        <taxon>lamiids</taxon>
        <taxon>Gentianales</taxon>
        <taxon>Apocynaceae</taxon>
        <taxon>Rauvolfioideae</taxon>
        <taxon>Vinceae</taxon>
        <taxon>Catharanthinae</taxon>
        <taxon>Catharanthus</taxon>
    </lineage>
</organism>